<reference evidence="2 3" key="1">
    <citation type="submission" date="2015-09" db="EMBL/GenBank/DDBJ databases">
        <title>A metagenomics-based metabolic model of nitrate-dependent anaerobic oxidation of methane by Methanoperedens-like archaea.</title>
        <authorList>
            <person name="Arshad A."/>
            <person name="Speth D.R."/>
            <person name="De Graaf R.M."/>
            <person name="Op Den Camp H.J."/>
            <person name="Jetten M.S."/>
            <person name="Welte C.U."/>
        </authorList>
    </citation>
    <scope>NUCLEOTIDE SEQUENCE [LARGE SCALE GENOMIC DNA]</scope>
</reference>
<dbReference type="AlphaFoldDB" id="A0A0P7ZEQ1"/>
<gene>
    <name evidence="2" type="ORF">MPEBLZ_02240</name>
</gene>
<protein>
    <recommendedName>
        <fullName evidence="1">Peptidase C39-like domain-containing protein</fullName>
    </recommendedName>
</protein>
<evidence type="ECO:0000313" key="2">
    <source>
        <dbReference type="EMBL" id="KPQ43184.1"/>
    </source>
</evidence>
<accession>A0A0P7ZEQ1</accession>
<dbReference type="InterPro" id="IPR039564">
    <property type="entry name" value="Peptidase_C39-like"/>
</dbReference>
<evidence type="ECO:0000313" key="3">
    <source>
        <dbReference type="Proteomes" id="UP000050360"/>
    </source>
</evidence>
<feature type="domain" description="Peptidase C39-like" evidence="1">
    <location>
        <begin position="121"/>
        <end position="236"/>
    </location>
</feature>
<dbReference type="Pfam" id="PF13529">
    <property type="entry name" value="Peptidase_C39_2"/>
    <property type="match status" value="1"/>
</dbReference>
<proteinExistence type="predicted"/>
<dbReference type="Proteomes" id="UP000050360">
    <property type="component" value="Unassembled WGS sequence"/>
</dbReference>
<feature type="non-terminal residue" evidence="2">
    <location>
        <position position="1"/>
    </location>
</feature>
<name>A0A0P7ZEQ1_9EURY</name>
<evidence type="ECO:0000259" key="1">
    <source>
        <dbReference type="Pfam" id="PF13529"/>
    </source>
</evidence>
<comment type="caution">
    <text evidence="2">The sequence shown here is derived from an EMBL/GenBank/DDBJ whole genome shotgun (WGS) entry which is preliminary data.</text>
</comment>
<dbReference type="EMBL" id="LKCM01000172">
    <property type="protein sequence ID" value="KPQ43184.1"/>
    <property type="molecule type" value="Genomic_DNA"/>
</dbReference>
<organism evidence="2 3">
    <name type="scientific">Candidatus Methanoperedens nitratireducens</name>
    <dbReference type="NCBI Taxonomy" id="1392998"/>
    <lineage>
        <taxon>Archaea</taxon>
        <taxon>Methanobacteriati</taxon>
        <taxon>Methanobacteriota</taxon>
        <taxon>Stenosarchaea group</taxon>
        <taxon>Methanomicrobia</taxon>
        <taxon>Methanosarcinales</taxon>
        <taxon>ANME-2 cluster</taxon>
        <taxon>Candidatus Methanoperedentaceae</taxon>
        <taxon>Candidatus Methanoperedens</taxon>
    </lineage>
</organism>
<sequence length="262" mass="30223">QMAKKNAKENYKNSEITSTTLVSYSYPKIGIMVKLRDLNTNKEQRIFVDAYDYSIIPDRIPENNESGVWSLYDNISNDEKVKRISAWEENDKKFREIVEKKRSNGIEGSKTLVTMQSLNVLDVPLFAQEQANYCAPAVGQMITVYHGDYYIQDLIAYLMKTTSTGTYISNQTKYYKDVVGATNSNFYTPVVWQDMVNMIDASRPFASIISSPVMHVRTGAGYWIWTYHYVLILDPYPTNQGDEYWEAAEFWGSDDHGNIYVY</sequence>